<evidence type="ECO:0000256" key="3">
    <source>
        <dbReference type="ARBA" id="ARBA00023125"/>
    </source>
</evidence>
<dbReference type="Gene3D" id="2.40.50.140">
    <property type="entry name" value="Nucleic acid-binding proteins"/>
    <property type="match status" value="1"/>
</dbReference>
<dbReference type="GO" id="GO:0003678">
    <property type="term" value="F:DNA helicase activity"/>
    <property type="evidence" value="ECO:0007669"/>
    <property type="project" value="UniProtKB-EC"/>
</dbReference>
<dbReference type="GO" id="GO:0016787">
    <property type="term" value="F:hydrolase activity"/>
    <property type="evidence" value="ECO:0007669"/>
    <property type="project" value="UniProtKB-KW"/>
</dbReference>
<keyword evidence="2 6" id="KW-0227">DNA damage</keyword>
<reference evidence="8 9" key="1">
    <citation type="submission" date="2024-04" db="EMBL/GenBank/DDBJ databases">
        <title>Genome sequencing and metabolic network reconstruction of aminoacids and betaine degradation by Anoxynatronum sibiricum.</title>
        <authorList>
            <person name="Detkova E.N."/>
            <person name="Boltjanskaja Y.V."/>
            <person name="Mardanov A.V."/>
            <person name="Kevbrin V."/>
        </authorList>
    </citation>
    <scope>NUCLEOTIDE SEQUENCE [LARGE SCALE GENOMIC DNA]</scope>
    <source>
        <strain evidence="8 9">Z-7981</strain>
    </source>
</reference>
<evidence type="ECO:0000256" key="1">
    <source>
        <dbReference type="ARBA" id="ARBA00022490"/>
    </source>
</evidence>
<dbReference type="RefSeq" id="WP_343184602.1">
    <property type="nucleotide sequence ID" value="NZ_JBCITM010000002.1"/>
</dbReference>
<dbReference type="SUPFAM" id="SSF46929">
    <property type="entry name" value="DNA helicase RuvA subunit, C-terminal domain"/>
    <property type="match status" value="1"/>
</dbReference>
<protein>
    <recommendedName>
        <fullName evidence="6">Holliday junction branch migration complex subunit RuvA</fullName>
    </recommendedName>
</protein>
<dbReference type="InterPro" id="IPR003583">
    <property type="entry name" value="Hlx-hairpin-Hlx_DNA-bd_motif"/>
</dbReference>
<dbReference type="Pfam" id="PF01330">
    <property type="entry name" value="RuvA_N"/>
    <property type="match status" value="1"/>
</dbReference>
<dbReference type="InterPro" id="IPR013849">
    <property type="entry name" value="DNA_helicase_Holl-junc_RuvA_I"/>
</dbReference>
<dbReference type="InterPro" id="IPR011114">
    <property type="entry name" value="RuvA_C"/>
</dbReference>
<dbReference type="HAMAP" id="MF_00031">
    <property type="entry name" value="DNA_HJ_migration_RuvA"/>
    <property type="match status" value="1"/>
</dbReference>
<comment type="subunit">
    <text evidence="6">Homotetramer. Forms an RuvA(8)-RuvB(12)-Holliday junction (HJ) complex. HJ DNA is sandwiched between 2 RuvA tetramers; dsDNA enters through RuvA and exits via RuvB. An RuvB hexamer assembles on each DNA strand where it exits the tetramer. Each RuvB hexamer is contacted by two RuvA subunits (via domain III) on 2 adjacent RuvB subunits; this complex drives branch migration. In the full resolvosome a probable DNA-RuvA(4)-RuvB(12)-RuvC(2) complex forms which resolves the HJ.</text>
</comment>
<keyword evidence="1 6" id="KW-0963">Cytoplasm</keyword>
<evidence type="ECO:0000256" key="5">
    <source>
        <dbReference type="ARBA" id="ARBA00023204"/>
    </source>
</evidence>
<dbReference type="SMART" id="SM00278">
    <property type="entry name" value="HhH1"/>
    <property type="match status" value="2"/>
</dbReference>
<organism evidence="8 9">
    <name type="scientific">Anoxynatronum sibiricum</name>
    <dbReference type="NCBI Taxonomy" id="210623"/>
    <lineage>
        <taxon>Bacteria</taxon>
        <taxon>Bacillati</taxon>
        <taxon>Bacillota</taxon>
        <taxon>Clostridia</taxon>
        <taxon>Eubacteriales</taxon>
        <taxon>Clostridiaceae</taxon>
        <taxon>Anoxynatronum</taxon>
    </lineage>
</organism>
<evidence type="ECO:0000256" key="4">
    <source>
        <dbReference type="ARBA" id="ARBA00023172"/>
    </source>
</evidence>
<feature type="region of interest" description="Domain III" evidence="6">
    <location>
        <begin position="150"/>
        <end position="193"/>
    </location>
</feature>
<gene>
    <name evidence="6 8" type="primary">ruvA</name>
    <name evidence="8" type="ORF">AAIG11_01935</name>
</gene>
<evidence type="ECO:0000256" key="2">
    <source>
        <dbReference type="ARBA" id="ARBA00022763"/>
    </source>
</evidence>
<dbReference type="CDD" id="cd14332">
    <property type="entry name" value="UBA_RuvA_C"/>
    <property type="match status" value="1"/>
</dbReference>
<feature type="region of interest" description="Domain II" evidence="6">
    <location>
        <begin position="64"/>
        <end position="141"/>
    </location>
</feature>
<dbReference type="NCBIfam" id="TIGR00084">
    <property type="entry name" value="ruvA"/>
    <property type="match status" value="1"/>
</dbReference>
<comment type="domain">
    <text evidence="6">Has three domains with a flexible linker between the domains II and III and assumes an 'L' shape. Domain III is highly mobile and contacts RuvB.</text>
</comment>
<keyword evidence="4 6" id="KW-0233">DNA recombination</keyword>
<dbReference type="InterPro" id="IPR000085">
    <property type="entry name" value="RuvA"/>
</dbReference>
<comment type="caution">
    <text evidence="6">Lacks conserved residue(s) required for the propagation of feature annotation.</text>
</comment>
<dbReference type="Gene3D" id="1.10.150.20">
    <property type="entry name" value="5' to 3' exonuclease, C-terminal subdomain"/>
    <property type="match status" value="1"/>
</dbReference>
<sequence>MIEFVKGTVHSVSVDQAIIDVNGIGYGVYSSLTTLAKLVNGQEVMLHTHYSLREDGASLYGFFSRDELDMFKKLITVTKVGPKAAVAILSTFSVEILCQQIMAHNLDSLSKAPGIGKKTAERIVLELKDKVKKMGFSATDISMQMNSFEDEVLEALIALGYHKTEALEAVRATTNQGISTEEGIKAALSWLMK</sequence>
<dbReference type="InterPro" id="IPR036267">
    <property type="entry name" value="RuvA_C_sf"/>
</dbReference>
<evidence type="ECO:0000313" key="9">
    <source>
        <dbReference type="Proteomes" id="UP001407405"/>
    </source>
</evidence>
<dbReference type="InterPro" id="IPR010994">
    <property type="entry name" value="RuvA_2-like"/>
</dbReference>
<dbReference type="Pfam" id="PF14520">
    <property type="entry name" value="HHH_5"/>
    <property type="match status" value="1"/>
</dbReference>
<evidence type="ECO:0000313" key="8">
    <source>
        <dbReference type="EMBL" id="MEN1759222.1"/>
    </source>
</evidence>
<name>A0ABU9VPW5_9CLOT</name>
<dbReference type="InterPro" id="IPR015940">
    <property type="entry name" value="UBA"/>
</dbReference>
<accession>A0ABU9VPW5</accession>
<proteinExistence type="inferred from homology"/>
<feature type="domain" description="UBA" evidence="7">
    <location>
        <begin position="147"/>
        <end position="193"/>
    </location>
</feature>
<comment type="subcellular location">
    <subcellularLocation>
        <location evidence="6">Cytoplasm</location>
    </subcellularLocation>
</comment>
<dbReference type="Gene3D" id="1.10.8.10">
    <property type="entry name" value="DNA helicase RuvA subunit, C-terminal domain"/>
    <property type="match status" value="1"/>
</dbReference>
<keyword evidence="5 6" id="KW-0234">DNA repair</keyword>
<dbReference type="EMBL" id="JBCITM010000002">
    <property type="protein sequence ID" value="MEN1759222.1"/>
    <property type="molecule type" value="Genomic_DNA"/>
</dbReference>
<evidence type="ECO:0000259" key="7">
    <source>
        <dbReference type="PROSITE" id="PS50030"/>
    </source>
</evidence>
<dbReference type="SUPFAM" id="SSF47781">
    <property type="entry name" value="RuvA domain 2-like"/>
    <property type="match status" value="1"/>
</dbReference>
<comment type="function">
    <text evidence="6">The RuvA-RuvB-RuvC complex processes Holliday junction (HJ) DNA during genetic recombination and DNA repair, while the RuvA-RuvB complex plays an important role in the rescue of blocked DNA replication forks via replication fork reversal (RFR). RuvA specifically binds to HJ cruciform DNA, conferring on it an open structure. The RuvB hexamer acts as an ATP-dependent pump, pulling dsDNA into and through the RuvAB complex. HJ branch migration allows RuvC to scan DNA until it finds its consensus sequence, where it cleaves and resolves the cruciform DNA.</text>
</comment>
<dbReference type="SUPFAM" id="SSF50249">
    <property type="entry name" value="Nucleic acid-binding proteins"/>
    <property type="match status" value="1"/>
</dbReference>
<keyword evidence="3 6" id="KW-0238">DNA-binding</keyword>
<keyword evidence="9" id="KW-1185">Reference proteome</keyword>
<evidence type="ECO:0000256" key="6">
    <source>
        <dbReference type="HAMAP-Rule" id="MF_00031"/>
    </source>
</evidence>
<comment type="caution">
    <text evidence="8">The sequence shown here is derived from an EMBL/GenBank/DDBJ whole genome shotgun (WGS) entry which is preliminary data.</text>
</comment>
<keyword evidence="8" id="KW-0378">Hydrolase</keyword>
<dbReference type="InterPro" id="IPR012340">
    <property type="entry name" value="NA-bd_OB-fold"/>
</dbReference>
<dbReference type="Proteomes" id="UP001407405">
    <property type="component" value="Unassembled WGS sequence"/>
</dbReference>
<dbReference type="Pfam" id="PF07499">
    <property type="entry name" value="RuvA_C"/>
    <property type="match status" value="1"/>
</dbReference>
<dbReference type="PROSITE" id="PS50030">
    <property type="entry name" value="UBA"/>
    <property type="match status" value="1"/>
</dbReference>
<comment type="similarity">
    <text evidence="6">Belongs to the RuvA family.</text>
</comment>